<reference evidence="1 2" key="1">
    <citation type="submission" date="2022-03" db="EMBL/GenBank/DDBJ databases">
        <title>Hymenobactersp. isolated from the air.</title>
        <authorList>
            <person name="Won M."/>
            <person name="Kwon S.-W."/>
        </authorList>
    </citation>
    <scope>NUCLEOTIDE SEQUENCE [LARGE SCALE GENOMIC DNA]</scope>
    <source>
        <strain evidence="1 2">KACC 22596</strain>
        <plasmid evidence="1 2">unnamed3</plasmid>
    </source>
</reference>
<keyword evidence="1" id="KW-0614">Plasmid</keyword>
<dbReference type="Proteomes" id="UP000831390">
    <property type="component" value="Plasmid unnamed3"/>
</dbReference>
<gene>
    <name evidence="1" type="ORF">MTP16_24820</name>
</gene>
<geneLocation type="plasmid" evidence="1 2">
    <name>unnamed3</name>
</geneLocation>
<organism evidence="1 2">
    <name type="scientific">Hymenobacter monticola</name>
    <dbReference type="NCBI Taxonomy" id="1705399"/>
    <lineage>
        <taxon>Bacteria</taxon>
        <taxon>Pseudomonadati</taxon>
        <taxon>Bacteroidota</taxon>
        <taxon>Cytophagia</taxon>
        <taxon>Cytophagales</taxon>
        <taxon>Hymenobacteraceae</taxon>
        <taxon>Hymenobacter</taxon>
    </lineage>
</organism>
<accession>A0ABY4BJD2</accession>
<protein>
    <submittedName>
        <fullName evidence="1">Abi family protein</fullName>
    </submittedName>
</protein>
<dbReference type="Pfam" id="PF07751">
    <property type="entry name" value="Abi_2"/>
    <property type="match status" value="1"/>
</dbReference>
<sequence length="300" mass="34268">MNYYTKQPQTSAALIQLLLSRGLLIPDHARAIKYLESIGYYRLSGYMYPLQVPGKLHHFVAGISFDDVVSMYKFDKRLRAIVMEYMERIEVALRAKLTNSYSAVHGFFWYADASLFSDKSTAAAILYGIQEDFKLPKDQFLRAFKNNYPGEPLPPSQMALETLSLGELARLYKALTTDPIKLQIASDFRVAASSLETWFVWLTNVRNVCAHHSRLWNRNMSALRPHMPSRKAYKFAVPMPDDANTNMYGVVALMHRLLKSFNPNNTFARQVEALIQLHGVDATLMGFPPAWQTAAVWHHE</sequence>
<dbReference type="InterPro" id="IPR011664">
    <property type="entry name" value="Abi_system_AbiD/AbiF-like"/>
</dbReference>
<name>A0ABY4BJD2_9BACT</name>
<keyword evidence="2" id="KW-1185">Reference proteome</keyword>
<proteinExistence type="predicted"/>
<dbReference type="EMBL" id="CP094537">
    <property type="protein sequence ID" value="UOE36715.1"/>
    <property type="molecule type" value="Genomic_DNA"/>
</dbReference>
<evidence type="ECO:0000313" key="1">
    <source>
        <dbReference type="EMBL" id="UOE36715.1"/>
    </source>
</evidence>
<dbReference type="RefSeq" id="WP_243520853.1">
    <property type="nucleotide sequence ID" value="NZ_CP094537.1"/>
</dbReference>
<evidence type="ECO:0000313" key="2">
    <source>
        <dbReference type="Proteomes" id="UP000831390"/>
    </source>
</evidence>